<evidence type="ECO:0000256" key="5">
    <source>
        <dbReference type="ARBA" id="ARBA00057703"/>
    </source>
</evidence>
<dbReference type="Gene3D" id="3.30.2410.10">
    <property type="entry name" value="Hect, E3 ligase catalytic domain"/>
    <property type="match status" value="1"/>
</dbReference>
<dbReference type="InterPro" id="IPR035983">
    <property type="entry name" value="Hect_E3_ubiquitin_ligase"/>
</dbReference>
<reference evidence="11" key="1">
    <citation type="journal article" date="2019" name="Gigascience">
        <title>De novo genome assembly of the endangered Acer yangbiense, a plant species with extremely small populations endemic to Yunnan Province, China.</title>
        <authorList>
            <person name="Yang J."/>
            <person name="Wariss H.M."/>
            <person name="Tao L."/>
            <person name="Zhang R."/>
            <person name="Yun Q."/>
            <person name="Hollingsworth P."/>
            <person name="Dao Z."/>
            <person name="Luo G."/>
            <person name="Guo H."/>
            <person name="Ma Y."/>
            <person name="Sun W."/>
        </authorList>
    </citation>
    <scope>NUCLEOTIDE SEQUENCE [LARGE SCALE GENOMIC DNA]</scope>
    <source>
        <strain evidence="11">cv. br00</strain>
    </source>
</reference>
<evidence type="ECO:0000256" key="4">
    <source>
        <dbReference type="ARBA" id="ARBA00022786"/>
    </source>
</evidence>
<protein>
    <recommendedName>
        <fullName evidence="2">HECT-type E3 ubiquitin transferase</fullName>
        <ecNumber evidence="2">2.3.2.26</ecNumber>
    </recommendedName>
</protein>
<dbReference type="InterPro" id="IPR044611">
    <property type="entry name" value="E3A/B/C-like"/>
</dbReference>
<feature type="active site" description="Glycyl thioester intermediate" evidence="7">
    <location>
        <position position="1041"/>
    </location>
</feature>
<keyword evidence="11" id="KW-1185">Reference proteome</keyword>
<feature type="compositionally biased region" description="Basic and acidic residues" evidence="8">
    <location>
        <begin position="8"/>
        <end position="27"/>
    </location>
</feature>
<dbReference type="EMBL" id="VDCV01000008">
    <property type="protein sequence ID" value="KAB5544617.1"/>
    <property type="molecule type" value="Genomic_DNA"/>
</dbReference>
<comment type="catalytic activity">
    <reaction evidence="1">
        <text>S-ubiquitinyl-[E2 ubiquitin-conjugating enzyme]-L-cysteine + [acceptor protein]-L-lysine = [E2 ubiquitin-conjugating enzyme]-L-cysteine + N(6)-ubiquitinyl-[acceptor protein]-L-lysine.</text>
        <dbReference type="EC" id="2.3.2.26"/>
    </reaction>
</comment>
<evidence type="ECO:0000256" key="7">
    <source>
        <dbReference type="PROSITE-ProRule" id="PRU00104"/>
    </source>
</evidence>
<dbReference type="SMART" id="SM00119">
    <property type="entry name" value="HECTc"/>
    <property type="match status" value="1"/>
</dbReference>
<comment type="similarity">
    <text evidence="6">Belongs to the UPL family.</text>
</comment>
<dbReference type="SUPFAM" id="SSF56204">
    <property type="entry name" value="Hect, E3 ligase catalytic domain"/>
    <property type="match status" value="2"/>
</dbReference>
<accession>A0A5N5LPE8</accession>
<evidence type="ECO:0000256" key="6">
    <source>
        <dbReference type="ARBA" id="ARBA00061247"/>
    </source>
</evidence>
<dbReference type="CDD" id="cd00078">
    <property type="entry name" value="HECTc"/>
    <property type="match status" value="1"/>
</dbReference>
<dbReference type="FunFam" id="3.30.2410.10:FF:000011">
    <property type="entry name" value="Putative Ubiquitin-protein ligase E3C"/>
    <property type="match status" value="1"/>
</dbReference>
<dbReference type="Gene3D" id="3.30.2160.10">
    <property type="entry name" value="Hect, E3 ligase catalytic domain"/>
    <property type="match status" value="1"/>
</dbReference>
<dbReference type="GO" id="GO:0006511">
    <property type="term" value="P:ubiquitin-dependent protein catabolic process"/>
    <property type="evidence" value="ECO:0007669"/>
    <property type="project" value="TreeGrafter"/>
</dbReference>
<feature type="region of interest" description="Disordered" evidence="8">
    <location>
        <begin position="1"/>
        <end position="27"/>
    </location>
</feature>
<comment type="caution">
    <text evidence="10">The sequence shown here is derived from an EMBL/GenBank/DDBJ whole genome shotgun (WGS) entry which is preliminary data.</text>
</comment>
<keyword evidence="4 7" id="KW-0833">Ubl conjugation pathway</keyword>
<evidence type="ECO:0000313" key="11">
    <source>
        <dbReference type="Proteomes" id="UP000326939"/>
    </source>
</evidence>
<dbReference type="PANTHER" id="PTHR45700:SF6">
    <property type="entry name" value="E3 UBIQUITIN-PROTEIN LIGASE UPL6"/>
    <property type="match status" value="1"/>
</dbReference>
<sequence length="1073" mass="122268">MFFNGDSSTRKRVDLGGRSSKERDRKKLLEQTRLERNRRLWVKQQYAAAVKIQKWFRGRKAVEAEHSTVRVKFHGTYGKCCQNVDRHCFGPDSDFFRQLLFFFNAKNSDDFTILVETCRLLLQNVQDSGDIVSLFAGGDYSTKHALVEYRVKKLAFTCIWAIYQNRKQLKDQLLIMPRDSSITATILLEAVVLLIDPKLPWACKVVGYLLQRNVFALFREIVLTGKENMRSDSSIRNASPLERILALVISHVGQKPCICPNIDLQWSFSSQMLTIPLLWQLFPSLKEVFATQGLSQHHINQMAHCMRNNTYVLPKDLSVEYPGYACLLGNMLETTGAALSRADCSFEMAIDIAAVTTFLLEALPPIKSSSPEIRQSPTLDEDDMALPDEMEIVLNKDLEHEIVHAMHSHFLLQLTSVLFGEISMVSGSNHGPDDKEVAAIGAACAFLHVAFNTLPVERMMIVLAFRTELVQVLWSFMKECHENKKWPSLPDQLSYLPGDAPGWLLPLAVFCPVYKYMLMLVDNEEFYEQEKPLSLKDVGCLIVILRQALWQLLWVNPKAHSNSVKPIKNTSAYSGNPTESIKQRVSFVASELLSQLQDWNNRRQFAPSSDFHADVVDDSFISQAVIDGTKANDIMKQAPFLVPFTSRVKIFNSQLLAVRQRQGHHGVFTRNRYRIRRDHILEDAYNQMSALSEEDLRGSIRVSFINEFGVEEAGIDGGGIFKDFMENITQAAFDVQYGLFKETSDHLLYPNPGSGMLHEQHLQFFHFLGTLLAKLLNPLILVEGSKDFPPIICVDHALRPAATYLDMPPIAKNTAMFEGILVDIPFATFFLSKLKKKYNYLNDLPSLDSELYRHLIFLKRYQGDISDLELYFVIVNNEYGELTEEELLPGGRNQRVTNDNVIPFTHLVSNYRLNYQIRLQSSHFMRGFQQLIKKEWIDMFNEHELQLLISGSLDGLDIDDLRIHSNYGGGYHSEHYVIEMFWEVLKGFSLENQKKILKFVTGCSRGPLLGFKHLEPLFCIQRAGGTASEEALDRLPTSATCMNLLKLPPYRSKEQLSTKLLYAINADAGFDLS</sequence>
<comment type="function">
    <text evidence="5">Probable E3 ubiquitin-protein ligase which mediates ubiquitination and subsequent proteasomal degradation of target proteins.</text>
</comment>
<dbReference type="GO" id="GO:0000209">
    <property type="term" value="P:protein polyubiquitination"/>
    <property type="evidence" value="ECO:0007669"/>
    <property type="project" value="InterPro"/>
</dbReference>
<dbReference type="AlphaFoldDB" id="A0A5N5LPE8"/>
<feature type="domain" description="HECT" evidence="9">
    <location>
        <begin position="692"/>
        <end position="1073"/>
    </location>
</feature>
<evidence type="ECO:0000256" key="3">
    <source>
        <dbReference type="ARBA" id="ARBA00022679"/>
    </source>
</evidence>
<evidence type="ECO:0000256" key="1">
    <source>
        <dbReference type="ARBA" id="ARBA00000885"/>
    </source>
</evidence>
<organism evidence="10 11">
    <name type="scientific">Salix brachista</name>
    <dbReference type="NCBI Taxonomy" id="2182728"/>
    <lineage>
        <taxon>Eukaryota</taxon>
        <taxon>Viridiplantae</taxon>
        <taxon>Streptophyta</taxon>
        <taxon>Embryophyta</taxon>
        <taxon>Tracheophyta</taxon>
        <taxon>Spermatophyta</taxon>
        <taxon>Magnoliopsida</taxon>
        <taxon>eudicotyledons</taxon>
        <taxon>Gunneridae</taxon>
        <taxon>Pentapetalae</taxon>
        <taxon>rosids</taxon>
        <taxon>fabids</taxon>
        <taxon>Malpighiales</taxon>
        <taxon>Salicaceae</taxon>
        <taxon>Saliceae</taxon>
        <taxon>Salix</taxon>
    </lineage>
</organism>
<gene>
    <name evidence="10" type="ORF">DKX38_012729</name>
</gene>
<proteinExistence type="inferred from homology"/>
<name>A0A5N5LPE8_9ROSI</name>
<evidence type="ECO:0000313" key="10">
    <source>
        <dbReference type="EMBL" id="KAB5544617.1"/>
    </source>
</evidence>
<dbReference type="PANTHER" id="PTHR45700">
    <property type="entry name" value="UBIQUITIN-PROTEIN LIGASE E3C"/>
    <property type="match status" value="1"/>
</dbReference>
<dbReference type="InterPro" id="IPR000569">
    <property type="entry name" value="HECT_dom"/>
</dbReference>
<evidence type="ECO:0000259" key="9">
    <source>
        <dbReference type="PROSITE" id="PS50237"/>
    </source>
</evidence>
<dbReference type="PROSITE" id="PS50237">
    <property type="entry name" value="HECT"/>
    <property type="match status" value="1"/>
</dbReference>
<evidence type="ECO:0000256" key="2">
    <source>
        <dbReference type="ARBA" id="ARBA00012485"/>
    </source>
</evidence>
<dbReference type="GO" id="GO:0061630">
    <property type="term" value="F:ubiquitin protein ligase activity"/>
    <property type="evidence" value="ECO:0007669"/>
    <property type="project" value="UniProtKB-EC"/>
</dbReference>
<dbReference type="Gene3D" id="3.90.1750.10">
    <property type="entry name" value="Hect, E3 ligase catalytic domains"/>
    <property type="match status" value="1"/>
</dbReference>
<dbReference type="EC" id="2.3.2.26" evidence="2"/>
<dbReference type="Proteomes" id="UP000326939">
    <property type="component" value="Chromosome 8"/>
</dbReference>
<dbReference type="Pfam" id="PF00632">
    <property type="entry name" value="HECT"/>
    <property type="match status" value="1"/>
</dbReference>
<dbReference type="FunFam" id="3.30.2160.10:FF:000002">
    <property type="entry name" value="Putative Ubiquitin-protein ligase E3C"/>
    <property type="match status" value="1"/>
</dbReference>
<evidence type="ECO:0000256" key="8">
    <source>
        <dbReference type="SAM" id="MobiDB-lite"/>
    </source>
</evidence>
<keyword evidence="3" id="KW-0808">Transferase</keyword>